<dbReference type="Proteomes" id="UP000269396">
    <property type="component" value="Unassembled WGS sequence"/>
</dbReference>
<reference evidence="1 2" key="1">
    <citation type="submission" date="2018-11" db="EMBL/GenBank/DDBJ databases">
        <authorList>
            <consortium name="Pathogen Informatics"/>
        </authorList>
    </citation>
    <scope>NUCLEOTIDE SEQUENCE [LARGE SCALE GENOMIC DNA]</scope>
    <source>
        <strain>Denwood</strain>
        <strain evidence="2">Zambia</strain>
    </source>
</reference>
<evidence type="ECO:0000313" key="2">
    <source>
        <dbReference type="Proteomes" id="UP000269396"/>
    </source>
</evidence>
<accession>A0A183PP09</accession>
<evidence type="ECO:0000313" key="1">
    <source>
        <dbReference type="EMBL" id="VDP70376.1"/>
    </source>
</evidence>
<proteinExistence type="predicted"/>
<name>A0A183PP09_9TREM</name>
<organism evidence="1 2">
    <name type="scientific">Schistosoma mattheei</name>
    <dbReference type="NCBI Taxonomy" id="31246"/>
    <lineage>
        <taxon>Eukaryota</taxon>
        <taxon>Metazoa</taxon>
        <taxon>Spiralia</taxon>
        <taxon>Lophotrochozoa</taxon>
        <taxon>Platyhelminthes</taxon>
        <taxon>Trematoda</taxon>
        <taxon>Digenea</taxon>
        <taxon>Strigeidida</taxon>
        <taxon>Schistosomatoidea</taxon>
        <taxon>Schistosomatidae</taxon>
        <taxon>Schistosoma</taxon>
    </lineage>
</organism>
<sequence length="102" mass="11667">MKKVKETYRRIATGFYSELYLITSLPTALHHLSDPSQGVEKEKQKPALCSFLSHHDTMSYTDNIAFCNQSQRRQIVHDVEFSGTTFVEHIQATEVAKQTASY</sequence>
<gene>
    <name evidence="1" type="ORF">SMTD_LOCUS16094</name>
</gene>
<dbReference type="EMBL" id="UZAL01036718">
    <property type="protein sequence ID" value="VDP70376.1"/>
    <property type="molecule type" value="Genomic_DNA"/>
</dbReference>
<dbReference type="AlphaFoldDB" id="A0A183PP09"/>
<protein>
    <submittedName>
        <fullName evidence="1">Uncharacterized protein</fullName>
    </submittedName>
</protein>
<keyword evidence="2" id="KW-1185">Reference proteome</keyword>